<gene>
    <name evidence="11" type="ORF">Z517_07442</name>
</gene>
<accession>A0A0D2GQG5</accession>
<evidence type="ECO:0000256" key="8">
    <source>
        <dbReference type="SAM" id="Coils"/>
    </source>
</evidence>
<dbReference type="EMBL" id="KN846972">
    <property type="protein sequence ID" value="KIW80825.1"/>
    <property type="molecule type" value="Genomic_DNA"/>
</dbReference>
<dbReference type="CDD" id="cd00067">
    <property type="entry name" value="GAL4"/>
    <property type="match status" value="1"/>
</dbReference>
<evidence type="ECO:0000256" key="5">
    <source>
        <dbReference type="ARBA" id="ARBA00023125"/>
    </source>
</evidence>
<dbReference type="GO" id="GO:0043565">
    <property type="term" value="F:sequence-specific DNA binding"/>
    <property type="evidence" value="ECO:0007669"/>
    <property type="project" value="TreeGrafter"/>
</dbReference>
<dbReference type="GeneID" id="25306932"/>
<reference evidence="11 12" key="1">
    <citation type="submission" date="2015-01" db="EMBL/GenBank/DDBJ databases">
        <title>The Genome Sequence of Fonsecaea pedrosoi CBS 271.37.</title>
        <authorList>
            <consortium name="The Broad Institute Genomics Platform"/>
            <person name="Cuomo C."/>
            <person name="de Hoog S."/>
            <person name="Gorbushina A."/>
            <person name="Stielow B."/>
            <person name="Teixiera M."/>
            <person name="Abouelleil A."/>
            <person name="Chapman S.B."/>
            <person name="Priest M."/>
            <person name="Young S.K."/>
            <person name="Wortman J."/>
            <person name="Nusbaum C."/>
            <person name="Birren B."/>
        </authorList>
    </citation>
    <scope>NUCLEOTIDE SEQUENCE [LARGE SCALE GENOMIC DNA]</scope>
    <source>
        <strain evidence="11 12">CBS 271.37</strain>
    </source>
</reference>
<dbReference type="Pfam" id="PF00172">
    <property type="entry name" value="Zn_clus"/>
    <property type="match status" value="1"/>
</dbReference>
<dbReference type="GO" id="GO:0045944">
    <property type="term" value="P:positive regulation of transcription by RNA polymerase II"/>
    <property type="evidence" value="ECO:0007669"/>
    <property type="project" value="TreeGrafter"/>
</dbReference>
<evidence type="ECO:0000313" key="12">
    <source>
        <dbReference type="Proteomes" id="UP000053029"/>
    </source>
</evidence>
<keyword evidence="4" id="KW-0805">Transcription regulation</keyword>
<protein>
    <recommendedName>
        <fullName evidence="10">Zn(2)-C6 fungal-type domain-containing protein</fullName>
    </recommendedName>
</protein>
<dbReference type="InterPro" id="IPR007219">
    <property type="entry name" value="XnlR_reg_dom"/>
</dbReference>
<dbReference type="InterPro" id="IPR052202">
    <property type="entry name" value="Yeast_MetPath_Reg"/>
</dbReference>
<dbReference type="GO" id="GO:0008270">
    <property type="term" value="F:zinc ion binding"/>
    <property type="evidence" value="ECO:0007669"/>
    <property type="project" value="InterPro"/>
</dbReference>
<keyword evidence="3" id="KW-0862">Zinc</keyword>
<keyword evidence="8" id="KW-0175">Coiled coil</keyword>
<dbReference type="OrthoDB" id="4221855at2759"/>
<dbReference type="STRING" id="1442368.A0A0D2GQG5"/>
<evidence type="ECO:0000256" key="7">
    <source>
        <dbReference type="ARBA" id="ARBA00023242"/>
    </source>
</evidence>
<comment type="subcellular location">
    <subcellularLocation>
        <location evidence="1">Nucleus</location>
    </subcellularLocation>
</comment>
<dbReference type="CDD" id="cd12148">
    <property type="entry name" value="fungal_TF_MHR"/>
    <property type="match status" value="1"/>
</dbReference>
<dbReference type="Gene3D" id="4.10.240.10">
    <property type="entry name" value="Zn(2)-C6 fungal-type DNA-binding domain"/>
    <property type="match status" value="1"/>
</dbReference>
<evidence type="ECO:0000256" key="3">
    <source>
        <dbReference type="ARBA" id="ARBA00022833"/>
    </source>
</evidence>
<evidence type="ECO:0000256" key="1">
    <source>
        <dbReference type="ARBA" id="ARBA00004123"/>
    </source>
</evidence>
<dbReference type="PROSITE" id="PS00463">
    <property type="entry name" value="ZN2_CY6_FUNGAL_1"/>
    <property type="match status" value="1"/>
</dbReference>
<dbReference type="InterPro" id="IPR036864">
    <property type="entry name" value="Zn2-C6_fun-type_DNA-bd_sf"/>
</dbReference>
<dbReference type="PANTHER" id="PTHR47782">
    <property type="entry name" value="ZN(II)2CYS6 TRANSCRIPTION FACTOR (EUROFUNG)-RELATED"/>
    <property type="match status" value="1"/>
</dbReference>
<feature type="domain" description="Zn(2)-C6 fungal-type" evidence="10">
    <location>
        <begin position="3"/>
        <end position="33"/>
    </location>
</feature>
<feature type="region of interest" description="Disordered" evidence="9">
    <location>
        <begin position="660"/>
        <end position="696"/>
    </location>
</feature>
<keyword evidence="2" id="KW-0479">Metal-binding</keyword>
<dbReference type="PROSITE" id="PS50048">
    <property type="entry name" value="ZN2_CY6_FUNGAL_2"/>
    <property type="match status" value="1"/>
</dbReference>
<feature type="coiled-coil region" evidence="8">
    <location>
        <begin position="47"/>
        <end position="74"/>
    </location>
</feature>
<dbReference type="HOGENOM" id="CLU_012101_0_0_1"/>
<organism evidence="11 12">
    <name type="scientific">Fonsecaea pedrosoi CBS 271.37</name>
    <dbReference type="NCBI Taxonomy" id="1442368"/>
    <lineage>
        <taxon>Eukaryota</taxon>
        <taxon>Fungi</taxon>
        <taxon>Dikarya</taxon>
        <taxon>Ascomycota</taxon>
        <taxon>Pezizomycotina</taxon>
        <taxon>Eurotiomycetes</taxon>
        <taxon>Chaetothyriomycetidae</taxon>
        <taxon>Chaetothyriales</taxon>
        <taxon>Herpotrichiellaceae</taxon>
        <taxon>Fonsecaea</taxon>
    </lineage>
</organism>
<proteinExistence type="predicted"/>
<dbReference type="PANTHER" id="PTHR47782:SF12">
    <property type="entry name" value="ZN(II)2CYS6 TRANSCRIPTION FACTOR (EUROFUNG)"/>
    <property type="match status" value="1"/>
</dbReference>
<evidence type="ECO:0000256" key="9">
    <source>
        <dbReference type="SAM" id="MobiDB-lite"/>
    </source>
</evidence>
<feature type="compositionally biased region" description="Polar residues" evidence="9">
    <location>
        <begin position="665"/>
        <end position="691"/>
    </location>
</feature>
<dbReference type="RefSeq" id="XP_013284633.1">
    <property type="nucleotide sequence ID" value="XM_013429179.1"/>
</dbReference>
<keyword evidence="6" id="KW-0804">Transcription</keyword>
<evidence type="ECO:0000259" key="10">
    <source>
        <dbReference type="PROSITE" id="PS50048"/>
    </source>
</evidence>
<dbReference type="GO" id="GO:0005634">
    <property type="term" value="C:nucleus"/>
    <property type="evidence" value="ECO:0007669"/>
    <property type="project" value="UniProtKB-SubCell"/>
</dbReference>
<dbReference type="SUPFAM" id="SSF57701">
    <property type="entry name" value="Zn2/Cys6 DNA-binding domain"/>
    <property type="match status" value="1"/>
</dbReference>
<name>A0A0D2GQG5_9EURO</name>
<evidence type="ECO:0000313" key="11">
    <source>
        <dbReference type="EMBL" id="KIW80825.1"/>
    </source>
</evidence>
<keyword evidence="5" id="KW-0238">DNA-binding</keyword>
<dbReference type="Proteomes" id="UP000053029">
    <property type="component" value="Unassembled WGS sequence"/>
</dbReference>
<dbReference type="SMART" id="SM00066">
    <property type="entry name" value="GAL4"/>
    <property type="match status" value="1"/>
</dbReference>
<evidence type="ECO:0000256" key="6">
    <source>
        <dbReference type="ARBA" id="ARBA00023163"/>
    </source>
</evidence>
<keyword evidence="12" id="KW-1185">Reference proteome</keyword>
<dbReference type="SMART" id="SM00906">
    <property type="entry name" value="Fungal_trans"/>
    <property type="match status" value="1"/>
</dbReference>
<evidence type="ECO:0000256" key="2">
    <source>
        <dbReference type="ARBA" id="ARBA00022723"/>
    </source>
</evidence>
<dbReference type="VEuPathDB" id="FungiDB:Z517_07442"/>
<dbReference type="InterPro" id="IPR001138">
    <property type="entry name" value="Zn2Cys6_DnaBD"/>
</dbReference>
<dbReference type="AlphaFoldDB" id="A0A0D2GQG5"/>
<keyword evidence="7" id="KW-0539">Nucleus</keyword>
<evidence type="ECO:0000256" key="4">
    <source>
        <dbReference type="ARBA" id="ARBA00023015"/>
    </source>
</evidence>
<dbReference type="GO" id="GO:0000981">
    <property type="term" value="F:DNA-binding transcription factor activity, RNA polymerase II-specific"/>
    <property type="evidence" value="ECO:0007669"/>
    <property type="project" value="InterPro"/>
</dbReference>
<dbReference type="GO" id="GO:0006351">
    <property type="term" value="P:DNA-templated transcription"/>
    <property type="evidence" value="ECO:0007669"/>
    <property type="project" value="InterPro"/>
</dbReference>
<sequence>MQACDRCHLRKTRCDRRIPRCSACEKAGAQCLHVDKLRSRNLPRGYVESLESDLRKIEDENLKLQRQVAALQAQVSNTTPNNPSPIRSPINIQEAQAEININPSAQVNLAQTETSNGGEILDSQSPRQERNAVMTAASMASTRTPADDAVATEVGYLTLTAAGETRYLGSSSGMGLASIISSVLDPQQSEGYWPKENSNHVDEHNWRMSSTTSDAPLPPQNIAMQFIEAYFQHTHITFPLLHRPTFLAAVEQIYSNPTYYSTHPFDAFVFDMVLAIGSANVNRFEESMAGTATHYTRAQKKLHELLNMSGLVPLQTILLLSQHGIFSNLRDTSGSIWHLIGIGARICFELGLHLEPKRVDRQTGRPVVHSVPITFEVEMRKRAFWCFYNLDRIVSFTLGRPVAMRDEDIDISLPSHLEDEEFGPDRPILPDPEPEAPNISPFLHLIKIRHLSGKILSTLYAAKQKSDIPLEEKVRVRSQLYDELVAWKNATSLLKLGERHHNNRTFVSCFLSAHWYDAVFNNAVLLLYRPSPYLPYPVIPTKPGEEEGDLQRLFSAAKSSITSYYELHRKRQLNYSWITLHGIFIDGLAYVYGIGLALKDPSQAAPIPDTLEIINDTRACSNILVAICERWSVARSSCELFNRISNAVIRDAINAATKKDLGPSVSAQNQQSGRIDSLQAATTVDGSSSSGHAVGDNLPGSWQLGSSQFDLLSSMNQFDHMFVADEFRQYSSALDMPDRCDHPMPSELITGFSQDWPFEDAPLVSQGAFGIPMQGGNRLW</sequence>
<dbReference type="Pfam" id="PF04082">
    <property type="entry name" value="Fungal_trans"/>
    <property type="match status" value="1"/>
</dbReference>